<dbReference type="EMBL" id="FMIQ01000006">
    <property type="protein sequence ID" value="SCM50855.1"/>
    <property type="molecule type" value="Genomic_DNA"/>
</dbReference>
<name>A0A1C6YVR9_HAFAL</name>
<organism evidence="2 3">
    <name type="scientific">Hafnia alvei</name>
    <dbReference type="NCBI Taxonomy" id="569"/>
    <lineage>
        <taxon>Bacteria</taxon>
        <taxon>Pseudomonadati</taxon>
        <taxon>Pseudomonadota</taxon>
        <taxon>Gammaproteobacteria</taxon>
        <taxon>Enterobacterales</taxon>
        <taxon>Hafniaceae</taxon>
        <taxon>Hafnia</taxon>
    </lineage>
</organism>
<dbReference type="RefSeq" id="WP_072307270.1">
    <property type="nucleotide sequence ID" value="NZ_FMIQ01000006.1"/>
</dbReference>
<proteinExistence type="predicted"/>
<evidence type="ECO:0000313" key="3">
    <source>
        <dbReference type="Proteomes" id="UP000094844"/>
    </source>
</evidence>
<sequence length="374" mass="40216">MNSVEEHRPEFSVTAEGKDISKALRQCLQELTLTDNGGATGKADELQITLISETLPLPSNGARLQLGLGFNGNLVDKGWFVVSGVSSSGPPRKVVIYATAAPMNAQKQSGNVQSHKTRSWDNLTLGDIVKTVATDNGLIPKVAPALAAIAVSHVDQASESDANLLTRLARSHNAVSKPSGGYWLFLEQGAALTASGKALADVTLVPREVSNWTYSEGQRGSTTGKPSSGGKEKKGKIGVNYYDEDTGQTKVAQTEHDGPDLENPYTQSHKAQADQQAKAKKTQAKRNEQRMNITAPCRPQHLPLTAEARVTTQGFGQREDRSWLIESMVYSLTSGGLSVAFNLATDIKPKATSGKKKKEKKDKTGPEYFGKQKN</sequence>
<gene>
    <name evidence="2" type="ORF">BN1044_00303</name>
</gene>
<feature type="region of interest" description="Disordered" evidence="1">
    <location>
        <begin position="250"/>
        <end position="293"/>
    </location>
</feature>
<reference evidence="2 3" key="1">
    <citation type="submission" date="2016-09" db="EMBL/GenBank/DDBJ databases">
        <authorList>
            <person name="Capua I."/>
            <person name="De Benedictis P."/>
            <person name="Joannis T."/>
            <person name="Lombin L.H."/>
            <person name="Cattoli G."/>
        </authorList>
    </citation>
    <scope>NUCLEOTIDE SEQUENCE [LARGE SCALE GENOMIC DNA]</scope>
    <source>
        <strain evidence="2 3">GB001</strain>
    </source>
</reference>
<feature type="region of interest" description="Disordered" evidence="1">
    <location>
        <begin position="214"/>
        <end position="237"/>
    </location>
</feature>
<dbReference type="SUPFAM" id="SSF69279">
    <property type="entry name" value="Phage tail proteins"/>
    <property type="match status" value="1"/>
</dbReference>
<evidence type="ECO:0008006" key="4">
    <source>
        <dbReference type="Google" id="ProtNLM"/>
    </source>
</evidence>
<dbReference type="OrthoDB" id="4070623at2"/>
<dbReference type="Pfam" id="PF05954">
    <property type="entry name" value="Phage_GPD"/>
    <property type="match status" value="1"/>
</dbReference>
<accession>A0A1C6YVR9</accession>
<feature type="compositionally biased region" description="Low complexity" evidence="1">
    <location>
        <begin position="220"/>
        <end position="229"/>
    </location>
</feature>
<evidence type="ECO:0000313" key="2">
    <source>
        <dbReference type="EMBL" id="SCM50855.1"/>
    </source>
</evidence>
<dbReference type="Proteomes" id="UP000094844">
    <property type="component" value="Unassembled WGS sequence"/>
</dbReference>
<evidence type="ECO:0000256" key="1">
    <source>
        <dbReference type="SAM" id="MobiDB-lite"/>
    </source>
</evidence>
<feature type="compositionally biased region" description="Low complexity" evidence="1">
    <location>
        <begin position="267"/>
        <end position="276"/>
    </location>
</feature>
<protein>
    <recommendedName>
        <fullName evidence="4">Late control protein D</fullName>
    </recommendedName>
</protein>
<feature type="region of interest" description="Disordered" evidence="1">
    <location>
        <begin position="345"/>
        <end position="374"/>
    </location>
</feature>
<dbReference type="AlphaFoldDB" id="A0A1C6YVR9"/>